<feature type="binding site" evidence="5">
    <location>
        <position position="126"/>
    </location>
    <ligand>
        <name>dimethylallyl diphosphate</name>
        <dbReference type="ChEBI" id="CHEBI:57623"/>
    </ligand>
</feature>
<feature type="binding site" evidence="5">
    <location>
        <position position="226"/>
    </location>
    <ligand>
        <name>isopentenyl diphosphate</name>
        <dbReference type="ChEBI" id="CHEBI:128769"/>
    </ligand>
</feature>
<dbReference type="HAMAP" id="MF_00191">
    <property type="entry name" value="IspH"/>
    <property type="match status" value="1"/>
</dbReference>
<dbReference type="GO" id="GO:0051745">
    <property type="term" value="F:4-hydroxy-3-methylbut-2-enyl diphosphate reductase activity"/>
    <property type="evidence" value="ECO:0007669"/>
    <property type="project" value="UniProtKB-EC"/>
</dbReference>
<feature type="binding site" evidence="5">
    <location>
        <position position="166"/>
    </location>
    <ligand>
        <name>(2E)-4-hydroxy-3-methylbut-2-enyl diphosphate</name>
        <dbReference type="ChEBI" id="CHEBI:128753"/>
    </ligand>
</feature>
<feature type="binding site" evidence="5">
    <location>
        <position position="126"/>
    </location>
    <ligand>
        <name>(2E)-4-hydroxy-3-methylbut-2-enyl diphosphate</name>
        <dbReference type="ChEBI" id="CHEBI:128753"/>
    </ligand>
</feature>
<feature type="binding site" evidence="5">
    <location>
        <position position="225"/>
    </location>
    <ligand>
        <name>isopentenyl diphosphate</name>
        <dbReference type="ChEBI" id="CHEBI:128769"/>
    </ligand>
</feature>
<proteinExistence type="inferred from homology"/>
<feature type="binding site" evidence="5">
    <location>
        <position position="43"/>
    </location>
    <ligand>
        <name>isopentenyl diphosphate</name>
        <dbReference type="ChEBI" id="CHEBI:128769"/>
    </ligand>
</feature>
<dbReference type="Proteomes" id="UP001168167">
    <property type="component" value="Unassembled WGS sequence"/>
</dbReference>
<feature type="binding site" evidence="5">
    <location>
        <position position="225"/>
    </location>
    <ligand>
        <name>dimethylallyl diphosphate</name>
        <dbReference type="ChEBI" id="CHEBI:57623"/>
    </ligand>
</feature>
<dbReference type="NCBIfam" id="TIGR00216">
    <property type="entry name" value="ispH_lytB"/>
    <property type="match status" value="1"/>
</dbReference>
<feature type="binding site" evidence="5">
    <location>
        <position position="268"/>
    </location>
    <ligand>
        <name>isopentenyl diphosphate</name>
        <dbReference type="ChEBI" id="CHEBI:128769"/>
    </ligand>
</feature>
<comment type="caution">
    <text evidence="6">The sequence shown here is derived from an EMBL/GenBank/DDBJ whole genome shotgun (WGS) entry which is preliminary data.</text>
</comment>
<feature type="active site" description="Proton donor" evidence="5">
    <location>
        <position position="128"/>
    </location>
</feature>
<dbReference type="NCBIfam" id="NF002190">
    <property type="entry name" value="PRK01045.1-4"/>
    <property type="match status" value="1"/>
</dbReference>
<dbReference type="InterPro" id="IPR003451">
    <property type="entry name" value="LytB/IspH"/>
</dbReference>
<feature type="binding site" evidence="5">
    <location>
        <position position="224"/>
    </location>
    <ligand>
        <name>isopentenyl diphosphate</name>
        <dbReference type="ChEBI" id="CHEBI:128769"/>
    </ligand>
</feature>
<feature type="binding site" evidence="5">
    <location>
        <position position="14"/>
    </location>
    <ligand>
        <name>[4Fe-4S] cluster</name>
        <dbReference type="ChEBI" id="CHEBI:49883"/>
    </ligand>
</feature>
<evidence type="ECO:0000256" key="2">
    <source>
        <dbReference type="ARBA" id="ARBA00022723"/>
    </source>
</evidence>
<feature type="binding site" evidence="5">
    <location>
        <position position="76"/>
    </location>
    <ligand>
        <name>isopentenyl diphosphate</name>
        <dbReference type="ChEBI" id="CHEBI:128769"/>
    </ligand>
</feature>
<dbReference type="EC" id="1.17.7.4" evidence="5"/>
<evidence type="ECO:0000313" key="7">
    <source>
        <dbReference type="Proteomes" id="UP001168167"/>
    </source>
</evidence>
<evidence type="ECO:0000256" key="4">
    <source>
        <dbReference type="ARBA" id="ARBA00023014"/>
    </source>
</evidence>
<comment type="pathway">
    <text evidence="5">Isoprenoid biosynthesis; isopentenyl diphosphate biosynthesis via DXP pathway; isopentenyl diphosphate from 1-deoxy-D-xylulose 5-phosphate: step 6/6.</text>
</comment>
<keyword evidence="5 6" id="KW-0560">Oxidoreductase</keyword>
<protein>
    <recommendedName>
        <fullName evidence="5">4-hydroxy-3-methylbut-2-enyl diphosphate reductase</fullName>
        <shortName evidence="5">HMBPP reductase</shortName>
        <ecNumber evidence="5">1.17.7.4</ecNumber>
    </recommendedName>
</protein>
<feature type="binding site" evidence="5">
    <location>
        <position position="225"/>
    </location>
    <ligand>
        <name>(2E)-4-hydroxy-3-methylbut-2-enyl diphosphate</name>
        <dbReference type="ChEBI" id="CHEBI:128753"/>
    </ligand>
</feature>
<dbReference type="Gene3D" id="3.40.1010.20">
    <property type="entry name" value="4-hydroxy-3-methylbut-2-enyl diphosphate reductase, catalytic domain"/>
    <property type="match status" value="2"/>
</dbReference>
<keyword evidence="2 5" id="KW-0479">Metal-binding</keyword>
<dbReference type="PANTHER" id="PTHR30426">
    <property type="entry name" value="4-HYDROXY-3-METHYLBUT-2-ENYL DIPHOSPHATE REDUCTASE"/>
    <property type="match status" value="1"/>
</dbReference>
<keyword evidence="4 5" id="KW-0411">Iron-sulfur</keyword>
<comment type="catalytic activity">
    <reaction evidence="5">
        <text>isopentenyl diphosphate + 2 oxidized [2Fe-2S]-[ferredoxin] + H2O = (2E)-4-hydroxy-3-methylbut-2-enyl diphosphate + 2 reduced [2Fe-2S]-[ferredoxin] + 2 H(+)</text>
        <dbReference type="Rhea" id="RHEA:24488"/>
        <dbReference type="Rhea" id="RHEA-COMP:10000"/>
        <dbReference type="Rhea" id="RHEA-COMP:10001"/>
        <dbReference type="ChEBI" id="CHEBI:15377"/>
        <dbReference type="ChEBI" id="CHEBI:15378"/>
        <dbReference type="ChEBI" id="CHEBI:33737"/>
        <dbReference type="ChEBI" id="CHEBI:33738"/>
        <dbReference type="ChEBI" id="CHEBI:128753"/>
        <dbReference type="ChEBI" id="CHEBI:128769"/>
        <dbReference type="EC" id="1.17.7.4"/>
    </reaction>
</comment>
<keyword evidence="1 5" id="KW-0004">4Fe-4S</keyword>
<dbReference type="EMBL" id="JANQAO010000001">
    <property type="protein sequence ID" value="MDM5147154.1"/>
    <property type="molecule type" value="Genomic_DNA"/>
</dbReference>
<feature type="binding site" evidence="5">
    <location>
        <position position="126"/>
    </location>
    <ligand>
        <name>isopentenyl diphosphate</name>
        <dbReference type="ChEBI" id="CHEBI:128769"/>
    </ligand>
</feature>
<keyword evidence="3 5" id="KW-0408">Iron</keyword>
<sequence>MLKQIWLAKPRGFCAGVERAIDIVERVLQKHGAPVYVKHEIVHNRHVVENFEQRGVIFVETPTEAPFGAVLVYSAHGVSQAVRCTAAARQQYIYDATCPLVTKVHSEVSRLRAADYEIIMVGHRGHPEVEGTLGQADDGVYLVEDEKDAIALQVSNPERLAYVTQTTLSVDDTARLVAVLRTRFPNIRAPRQDDICYATQNRQDAVKKMAARCDLILVVGSQTSSNSNRLCEVAQQAGTHAYLVNDAAEMQEDWLCNVAVVGVTAGASAPDALVRDLVRWLKLHAISNCVVQEMSGAEENIVFMAPKSLLQQKIVERH</sequence>
<feature type="binding site" evidence="5">
    <location>
        <position position="268"/>
    </location>
    <ligand>
        <name>(2E)-4-hydroxy-3-methylbut-2-enyl diphosphate</name>
        <dbReference type="ChEBI" id="CHEBI:128753"/>
    </ligand>
</feature>
<keyword evidence="5" id="KW-0414">Isoprene biosynthesis</keyword>
<dbReference type="PANTHER" id="PTHR30426:SF0">
    <property type="entry name" value="4-HYDROXY-3-METHYLBUT-2-ENYL DIPHOSPHATE REDUCTASE"/>
    <property type="match status" value="1"/>
</dbReference>
<dbReference type="CDD" id="cd13944">
    <property type="entry name" value="lytB_ispH"/>
    <property type="match status" value="1"/>
</dbReference>
<comment type="similarity">
    <text evidence="5">Belongs to the IspH family.</text>
</comment>
<feature type="binding site" evidence="5">
    <location>
        <position position="224"/>
    </location>
    <ligand>
        <name>(2E)-4-hydroxy-3-methylbut-2-enyl diphosphate</name>
        <dbReference type="ChEBI" id="CHEBI:128753"/>
    </ligand>
</feature>
<evidence type="ECO:0000256" key="3">
    <source>
        <dbReference type="ARBA" id="ARBA00023004"/>
    </source>
</evidence>
<feature type="binding site" evidence="5">
    <location>
        <position position="43"/>
    </location>
    <ligand>
        <name>(2E)-4-hydroxy-3-methylbut-2-enyl diphosphate</name>
        <dbReference type="ChEBI" id="CHEBI:128753"/>
    </ligand>
</feature>
<feature type="binding site" evidence="5">
    <location>
        <position position="76"/>
    </location>
    <ligand>
        <name>dimethylallyl diphosphate</name>
        <dbReference type="ChEBI" id="CHEBI:57623"/>
    </ligand>
</feature>
<feature type="binding site" evidence="5">
    <location>
        <position position="268"/>
    </location>
    <ligand>
        <name>dimethylallyl diphosphate</name>
        <dbReference type="ChEBI" id="CHEBI:57623"/>
    </ligand>
</feature>
<feature type="binding site" evidence="5">
    <location>
        <position position="76"/>
    </location>
    <ligand>
        <name>(2E)-4-hydroxy-3-methylbut-2-enyl diphosphate</name>
        <dbReference type="ChEBI" id="CHEBI:128753"/>
    </ligand>
</feature>
<comment type="function">
    <text evidence="5">Catalyzes the conversion of 1-hydroxy-2-methyl-2-(E)-butenyl 4-diphosphate (HMBPP) into a mixture of isopentenyl diphosphate (IPP) and dimethylallyl diphosphate (DMAPP). Acts in the terminal step of the DOXP/MEP pathway for isoprenoid precursor biosynthesis.</text>
</comment>
<evidence type="ECO:0000256" key="5">
    <source>
        <dbReference type="HAMAP-Rule" id="MF_00191"/>
    </source>
</evidence>
<feature type="binding site" evidence="5">
    <location>
        <position position="226"/>
    </location>
    <ligand>
        <name>(2E)-4-hydroxy-3-methylbut-2-enyl diphosphate</name>
        <dbReference type="ChEBI" id="CHEBI:128753"/>
    </ligand>
</feature>
<organism evidence="6 7">
    <name type="scientific">Candidatus Doriopsillibacter californiensis</name>
    <dbReference type="NCBI Taxonomy" id="2970740"/>
    <lineage>
        <taxon>Bacteria</taxon>
        <taxon>Pseudomonadati</taxon>
        <taxon>Pseudomonadota</taxon>
        <taxon>Gammaproteobacteria</taxon>
        <taxon>Candidatus Tethybacterales</taxon>
        <taxon>Candidatus Persebacteraceae</taxon>
        <taxon>Candidatus Doriopsillibacter</taxon>
    </lineage>
</organism>
<keyword evidence="7" id="KW-1185">Reference proteome</keyword>
<reference evidence="6" key="2">
    <citation type="journal article" date="2023" name="Microbiome">
        <title>Synthase-selected sorting approach identifies a beta-lactone synthase in a nudibranch symbiotic bacterium.</title>
        <authorList>
            <person name="Dzunkova M."/>
            <person name="La Clair J.J."/>
            <person name="Tyml T."/>
            <person name="Doud D."/>
            <person name="Schulz F."/>
            <person name="Piquer-Esteban S."/>
            <person name="Porcel Sanchis D."/>
            <person name="Osborn A."/>
            <person name="Robinson D."/>
            <person name="Louie K.B."/>
            <person name="Bowen B.P."/>
            <person name="Bowers R.M."/>
            <person name="Lee J."/>
            <person name="Arnau V."/>
            <person name="Diaz-Villanueva W."/>
            <person name="Stepanauskas R."/>
            <person name="Gosliner T."/>
            <person name="Date S.V."/>
            <person name="Northen T.R."/>
            <person name="Cheng J.F."/>
            <person name="Burkart M.D."/>
            <person name="Woyke T."/>
        </authorList>
    </citation>
    <scope>NUCLEOTIDE SEQUENCE</scope>
    <source>
        <strain evidence="6">Df01</strain>
    </source>
</reference>
<comment type="pathway">
    <text evidence="5">Isoprenoid biosynthesis; dimethylallyl diphosphate biosynthesis; dimethylallyl diphosphate from (2E)-4-hydroxy-3-methylbutenyl diphosphate: step 1/1.</text>
</comment>
<gene>
    <name evidence="5 6" type="primary">ispH</name>
    <name evidence="6" type="synonym">lytB</name>
    <name evidence="6" type="ORF">NQX30_02010</name>
</gene>
<dbReference type="Gene3D" id="3.40.50.11270">
    <property type="match status" value="1"/>
</dbReference>
<reference evidence="6" key="1">
    <citation type="submission" date="2022-08" db="EMBL/GenBank/DDBJ databases">
        <authorList>
            <person name="Dzunkova M."/>
            <person name="La Clair J."/>
            <person name="Tyml T."/>
            <person name="Doud D."/>
            <person name="Schulz F."/>
            <person name="Piquer S."/>
            <person name="Porcel Sanchis D."/>
            <person name="Osborn A."/>
            <person name="Robinson D."/>
            <person name="Louie K.B."/>
            <person name="Bowen B.P."/>
            <person name="Bowers R."/>
            <person name="Lee J."/>
            <person name="Arnau Llombart V."/>
            <person name="Diaz Villanueva W."/>
            <person name="Gosliner T."/>
            <person name="Northen T."/>
            <person name="Cheng J.-F."/>
            <person name="Burkart M.D."/>
            <person name="Woyke T."/>
        </authorList>
    </citation>
    <scope>NUCLEOTIDE SEQUENCE</scope>
    <source>
        <strain evidence="6">Df01</strain>
    </source>
</reference>
<feature type="binding site" evidence="5">
    <location>
        <position position="43"/>
    </location>
    <ligand>
        <name>dimethylallyl diphosphate</name>
        <dbReference type="ChEBI" id="CHEBI:57623"/>
    </ligand>
</feature>
<evidence type="ECO:0000313" key="6">
    <source>
        <dbReference type="EMBL" id="MDM5147154.1"/>
    </source>
</evidence>
<accession>A0ABT7QKD1</accession>
<feature type="binding site" evidence="5">
    <location>
        <position position="224"/>
    </location>
    <ligand>
        <name>dimethylallyl diphosphate</name>
        <dbReference type="ChEBI" id="CHEBI:57623"/>
    </ligand>
</feature>
<comment type="catalytic activity">
    <reaction evidence="5">
        <text>dimethylallyl diphosphate + 2 oxidized [2Fe-2S]-[ferredoxin] + H2O = (2E)-4-hydroxy-3-methylbut-2-enyl diphosphate + 2 reduced [2Fe-2S]-[ferredoxin] + 2 H(+)</text>
        <dbReference type="Rhea" id="RHEA:24825"/>
        <dbReference type="Rhea" id="RHEA-COMP:10000"/>
        <dbReference type="Rhea" id="RHEA-COMP:10001"/>
        <dbReference type="ChEBI" id="CHEBI:15377"/>
        <dbReference type="ChEBI" id="CHEBI:15378"/>
        <dbReference type="ChEBI" id="CHEBI:33737"/>
        <dbReference type="ChEBI" id="CHEBI:33738"/>
        <dbReference type="ChEBI" id="CHEBI:57623"/>
        <dbReference type="ChEBI" id="CHEBI:128753"/>
        <dbReference type="EC" id="1.17.7.4"/>
    </reaction>
</comment>
<comment type="cofactor">
    <cofactor evidence="5">
        <name>[4Fe-4S] cluster</name>
        <dbReference type="ChEBI" id="CHEBI:49883"/>
    </cofactor>
    <text evidence="5">Binds 1 [4Fe-4S] cluster per subunit.</text>
</comment>
<feature type="binding site" evidence="5">
    <location>
        <position position="226"/>
    </location>
    <ligand>
        <name>dimethylallyl diphosphate</name>
        <dbReference type="ChEBI" id="CHEBI:57623"/>
    </ligand>
</feature>
<dbReference type="Pfam" id="PF02401">
    <property type="entry name" value="LYTB"/>
    <property type="match status" value="1"/>
</dbReference>
<feature type="binding site" evidence="5">
    <location>
        <position position="196"/>
    </location>
    <ligand>
        <name>[4Fe-4S] cluster</name>
        <dbReference type="ChEBI" id="CHEBI:49883"/>
    </ligand>
</feature>
<feature type="binding site" evidence="5">
    <location>
        <position position="98"/>
    </location>
    <ligand>
        <name>[4Fe-4S] cluster</name>
        <dbReference type="ChEBI" id="CHEBI:49883"/>
    </ligand>
</feature>
<name>A0ABT7QKD1_9GAMM</name>
<evidence type="ECO:0000256" key="1">
    <source>
        <dbReference type="ARBA" id="ARBA00022485"/>
    </source>
</evidence>
<dbReference type="NCBIfam" id="NF002188">
    <property type="entry name" value="PRK01045.1-2"/>
    <property type="match status" value="1"/>
</dbReference>